<evidence type="ECO:0000313" key="1">
    <source>
        <dbReference type="EMBL" id="KAK3703632.1"/>
    </source>
</evidence>
<proteinExistence type="predicted"/>
<keyword evidence="2" id="KW-1185">Reference proteome</keyword>
<organism evidence="1 2">
    <name type="scientific">Vermiconidia calcicola</name>
    <dbReference type="NCBI Taxonomy" id="1690605"/>
    <lineage>
        <taxon>Eukaryota</taxon>
        <taxon>Fungi</taxon>
        <taxon>Dikarya</taxon>
        <taxon>Ascomycota</taxon>
        <taxon>Pezizomycotina</taxon>
        <taxon>Dothideomycetes</taxon>
        <taxon>Dothideomycetidae</taxon>
        <taxon>Mycosphaerellales</taxon>
        <taxon>Extremaceae</taxon>
        <taxon>Vermiconidia</taxon>
    </lineage>
</organism>
<accession>A0ACC3MUN6</accession>
<dbReference type="Proteomes" id="UP001281147">
    <property type="component" value="Unassembled WGS sequence"/>
</dbReference>
<gene>
    <name evidence="1" type="ORF">LTR37_014328</name>
</gene>
<evidence type="ECO:0000313" key="2">
    <source>
        <dbReference type="Proteomes" id="UP001281147"/>
    </source>
</evidence>
<comment type="caution">
    <text evidence="1">The sequence shown here is derived from an EMBL/GenBank/DDBJ whole genome shotgun (WGS) entry which is preliminary data.</text>
</comment>
<sequence>MVHPILNPTTNDTPDRFATAHTTLPSNNEAAHSVTAPRQDYGERHLADRSRARMRGMFGDPFPMALMGLLMASMPLACALMGWRGAGGEGAALVGVFFFFGGMLQIIGAVMEWIIGNTFPFVVFASYGAFYLALGATFTPHYNAHGAYTDRETYTDRRTGATPRVDRRGDFRSTYAFFFLALTILTFCYLLASLRTNILVIMFFFVDMAFLMMTSAYWIGSAGVSGRLQTAAGAFIFIFCLFGWYLFLALILRALDFPWSLPLGDLSDKFPSAAGKKEKEGYAEQRAPTQRWKEKD</sequence>
<dbReference type="EMBL" id="JAUTXU010000149">
    <property type="protein sequence ID" value="KAK3703632.1"/>
    <property type="molecule type" value="Genomic_DNA"/>
</dbReference>
<reference evidence="1" key="1">
    <citation type="submission" date="2023-07" db="EMBL/GenBank/DDBJ databases">
        <title>Black Yeasts Isolated from many extreme environments.</title>
        <authorList>
            <person name="Coleine C."/>
            <person name="Stajich J.E."/>
            <person name="Selbmann L."/>
        </authorList>
    </citation>
    <scope>NUCLEOTIDE SEQUENCE</scope>
    <source>
        <strain evidence="1">CCFEE 5714</strain>
    </source>
</reference>
<protein>
    <submittedName>
        <fullName evidence="1">Uncharacterized protein</fullName>
    </submittedName>
</protein>
<name>A0ACC3MUN6_9PEZI</name>